<dbReference type="SMART" id="SM00116">
    <property type="entry name" value="CBS"/>
    <property type="match status" value="3"/>
</dbReference>
<dbReference type="SUPFAM" id="SSF55073">
    <property type="entry name" value="Nucleotide cyclase"/>
    <property type="match status" value="1"/>
</dbReference>
<feature type="domain" description="CBS" evidence="6">
    <location>
        <begin position="73"/>
        <end position="129"/>
    </location>
</feature>
<gene>
    <name evidence="7" type="ORF">ACFFLH_09780</name>
</gene>
<feature type="domain" description="GGDEF" evidence="5">
    <location>
        <begin position="432"/>
        <end position="565"/>
    </location>
</feature>
<evidence type="ECO:0000313" key="8">
    <source>
        <dbReference type="Proteomes" id="UP001589628"/>
    </source>
</evidence>
<protein>
    <submittedName>
        <fullName evidence="7">EAL domain-containing protein</fullName>
    </submittedName>
</protein>
<dbReference type="InterPro" id="IPR052155">
    <property type="entry name" value="Biofilm_reg_signaling"/>
</dbReference>
<dbReference type="Gene3D" id="3.10.580.10">
    <property type="entry name" value="CBS-domain"/>
    <property type="match status" value="2"/>
</dbReference>
<evidence type="ECO:0000313" key="7">
    <source>
        <dbReference type="EMBL" id="MFB9886700.1"/>
    </source>
</evidence>
<keyword evidence="8" id="KW-1185">Reference proteome</keyword>
<dbReference type="InterPro" id="IPR029787">
    <property type="entry name" value="Nucleotide_cyclase"/>
</dbReference>
<evidence type="ECO:0000259" key="6">
    <source>
        <dbReference type="PROSITE" id="PS51371"/>
    </source>
</evidence>
<dbReference type="InterPro" id="IPR001610">
    <property type="entry name" value="PAC"/>
</dbReference>
<dbReference type="Gene3D" id="3.20.20.450">
    <property type="entry name" value="EAL domain"/>
    <property type="match status" value="1"/>
</dbReference>
<dbReference type="PROSITE" id="PS50113">
    <property type="entry name" value="PAC"/>
    <property type="match status" value="1"/>
</dbReference>
<dbReference type="Pfam" id="PF00563">
    <property type="entry name" value="EAL"/>
    <property type="match status" value="1"/>
</dbReference>
<organism evidence="7 8">
    <name type="scientific">Balneatrix alpica</name>
    <dbReference type="NCBI Taxonomy" id="75684"/>
    <lineage>
        <taxon>Bacteria</taxon>
        <taxon>Pseudomonadati</taxon>
        <taxon>Pseudomonadota</taxon>
        <taxon>Gammaproteobacteria</taxon>
        <taxon>Oceanospirillales</taxon>
        <taxon>Balneatrichaceae</taxon>
        <taxon>Balneatrix</taxon>
    </lineage>
</organism>
<dbReference type="InterPro" id="IPR043128">
    <property type="entry name" value="Rev_trsase/Diguanyl_cyclase"/>
</dbReference>
<dbReference type="EMBL" id="JBHLZN010000003">
    <property type="protein sequence ID" value="MFB9886700.1"/>
    <property type="molecule type" value="Genomic_DNA"/>
</dbReference>
<name>A0ABV5ZBP3_9GAMM</name>
<feature type="domain" description="PAS" evidence="2">
    <location>
        <begin position="275"/>
        <end position="321"/>
    </location>
</feature>
<dbReference type="CDD" id="cd00130">
    <property type="entry name" value="PAS"/>
    <property type="match status" value="1"/>
</dbReference>
<dbReference type="PANTHER" id="PTHR44757">
    <property type="entry name" value="DIGUANYLATE CYCLASE DGCP"/>
    <property type="match status" value="1"/>
</dbReference>
<dbReference type="RefSeq" id="WP_162157418.1">
    <property type="nucleotide sequence ID" value="NZ_JBHLZN010000003.1"/>
</dbReference>
<sequence>MSGITLKEVVRSSLLSCESATSLAQVASNMSEHRCSAMVVMAEQQVLGIFTEYDAARLPLAHLDLQQPISRFMSSPVVTLKASASLREAGQLMQREQLRHLVVVDEQGQPLGICTLTDLIRHQGVEHFLTLREVRTALRKAPLWGEPQRCLADYREAWLSQGSDAMLVRLAQEQIGILTERDCVRALAQGKLQQPLASLVTPLQHRVKAETSLVAARNLMESLGIRHLGVEDEQGLLLGLLSYADILASIEYEYVTRLQQALDERDQALRQSLDNLRLAQKVIEVSLDAILITDAKGIIISVNPRFTELTGYSADEALGQTPNILSSGQHSKAFYENMWATIDEQGFWQGEIWNKRKSGEIYPEWLSITAIYDEQGKVRQYAAIFSDISDRKASEERIKRLAYFDELTGLANRRLFQDRLQMAIANAHRHQHQLALLFLDLDMFKRINDSLGHSIGDKVLQIVAKRLKVSLREGDTAARLGGDEFTILVPELNHIDEAVGLAKRILKVLEAPVQIGGRDLYVSSSIGIACYPQDGDSSERLLKAADVAMYKSKERGRNAYSLYKAELEANNHAKMSLEGALRKALNKHHFQLYYQPRTALATGELTGFEALVRWPSAEGMRSPASFLPLADELGLMPQLSHWVMDEVCRQQRQWLEQGYKIVPVAINLSVQDLRNRGLALQLRRVMEQHGIPARWLELEITEESFIPAEADHLLKVLSGLREQGHSIAIDDFGTGYSCLSYLKRLPVDALKIDASFIRGIPLDGDDIQLTSTIISLAHGLGLNVIAEGVETHDQRDFLLQEACDEAQGFWFAKPMPHNEAEKWLAPASVISGGPRSRPHTKLEIPG</sequence>
<comment type="caution">
    <text evidence="7">The sequence shown here is derived from an EMBL/GenBank/DDBJ whole genome shotgun (WGS) entry which is preliminary data.</text>
</comment>
<dbReference type="PANTHER" id="PTHR44757:SF2">
    <property type="entry name" value="BIOFILM ARCHITECTURE MAINTENANCE PROTEIN MBAA"/>
    <property type="match status" value="1"/>
</dbReference>
<dbReference type="SMART" id="SM00086">
    <property type="entry name" value="PAC"/>
    <property type="match status" value="1"/>
</dbReference>
<dbReference type="SMART" id="SM00052">
    <property type="entry name" value="EAL"/>
    <property type="match status" value="1"/>
</dbReference>
<dbReference type="SUPFAM" id="SSF141868">
    <property type="entry name" value="EAL domain-like"/>
    <property type="match status" value="1"/>
</dbReference>
<evidence type="ECO:0000259" key="5">
    <source>
        <dbReference type="PROSITE" id="PS50887"/>
    </source>
</evidence>
<dbReference type="InterPro" id="IPR000700">
    <property type="entry name" value="PAS-assoc_C"/>
</dbReference>
<dbReference type="NCBIfam" id="TIGR00254">
    <property type="entry name" value="GGDEF"/>
    <property type="match status" value="1"/>
</dbReference>
<proteinExistence type="predicted"/>
<reference evidence="7 8" key="1">
    <citation type="submission" date="2024-09" db="EMBL/GenBank/DDBJ databases">
        <authorList>
            <person name="Sun Q."/>
            <person name="Mori K."/>
        </authorList>
    </citation>
    <scope>NUCLEOTIDE SEQUENCE [LARGE SCALE GENOMIC DNA]</scope>
    <source>
        <strain evidence="7 8">ATCC 51285</strain>
    </source>
</reference>
<dbReference type="InterPro" id="IPR000644">
    <property type="entry name" value="CBS_dom"/>
</dbReference>
<dbReference type="InterPro" id="IPR000014">
    <property type="entry name" value="PAS"/>
</dbReference>
<dbReference type="PROSITE" id="PS50883">
    <property type="entry name" value="EAL"/>
    <property type="match status" value="1"/>
</dbReference>
<feature type="domain" description="EAL" evidence="4">
    <location>
        <begin position="574"/>
        <end position="828"/>
    </location>
</feature>
<evidence type="ECO:0000259" key="4">
    <source>
        <dbReference type="PROSITE" id="PS50883"/>
    </source>
</evidence>
<dbReference type="CDD" id="cd01948">
    <property type="entry name" value="EAL"/>
    <property type="match status" value="1"/>
</dbReference>
<dbReference type="PROSITE" id="PS51371">
    <property type="entry name" value="CBS"/>
    <property type="match status" value="2"/>
</dbReference>
<dbReference type="Proteomes" id="UP001589628">
    <property type="component" value="Unassembled WGS sequence"/>
</dbReference>
<dbReference type="SUPFAM" id="SSF55785">
    <property type="entry name" value="PYP-like sensor domain (PAS domain)"/>
    <property type="match status" value="1"/>
</dbReference>
<dbReference type="PROSITE" id="PS50112">
    <property type="entry name" value="PAS"/>
    <property type="match status" value="1"/>
</dbReference>
<dbReference type="InterPro" id="IPR035965">
    <property type="entry name" value="PAS-like_dom_sf"/>
</dbReference>
<dbReference type="SMART" id="SM00267">
    <property type="entry name" value="GGDEF"/>
    <property type="match status" value="1"/>
</dbReference>
<dbReference type="PROSITE" id="PS50887">
    <property type="entry name" value="GGDEF"/>
    <property type="match status" value="1"/>
</dbReference>
<accession>A0ABV5ZBP3</accession>
<dbReference type="Gene3D" id="3.30.450.20">
    <property type="entry name" value="PAS domain"/>
    <property type="match status" value="1"/>
</dbReference>
<dbReference type="CDD" id="cd01949">
    <property type="entry name" value="GGDEF"/>
    <property type="match status" value="1"/>
</dbReference>
<dbReference type="Pfam" id="PF00990">
    <property type="entry name" value="GGDEF"/>
    <property type="match status" value="1"/>
</dbReference>
<evidence type="ECO:0000259" key="2">
    <source>
        <dbReference type="PROSITE" id="PS50112"/>
    </source>
</evidence>
<dbReference type="InterPro" id="IPR035919">
    <property type="entry name" value="EAL_sf"/>
</dbReference>
<dbReference type="NCBIfam" id="TIGR00229">
    <property type="entry name" value="sensory_box"/>
    <property type="match status" value="1"/>
</dbReference>
<dbReference type="Gene3D" id="3.30.70.270">
    <property type="match status" value="1"/>
</dbReference>
<dbReference type="SMART" id="SM00091">
    <property type="entry name" value="PAS"/>
    <property type="match status" value="1"/>
</dbReference>
<feature type="domain" description="CBS" evidence="6">
    <location>
        <begin position="200"/>
        <end position="258"/>
    </location>
</feature>
<dbReference type="Pfam" id="PF00571">
    <property type="entry name" value="CBS"/>
    <property type="match status" value="3"/>
</dbReference>
<dbReference type="InterPro" id="IPR000160">
    <property type="entry name" value="GGDEF_dom"/>
</dbReference>
<evidence type="ECO:0000259" key="3">
    <source>
        <dbReference type="PROSITE" id="PS50113"/>
    </source>
</evidence>
<evidence type="ECO:0000256" key="1">
    <source>
        <dbReference type="PROSITE-ProRule" id="PRU00703"/>
    </source>
</evidence>
<feature type="domain" description="PAC" evidence="3">
    <location>
        <begin position="348"/>
        <end position="400"/>
    </location>
</feature>
<keyword evidence="1" id="KW-0129">CBS domain</keyword>
<dbReference type="Pfam" id="PF13426">
    <property type="entry name" value="PAS_9"/>
    <property type="match status" value="1"/>
</dbReference>
<dbReference type="SUPFAM" id="SSF54631">
    <property type="entry name" value="CBS-domain pair"/>
    <property type="match status" value="2"/>
</dbReference>
<dbReference type="InterPro" id="IPR046342">
    <property type="entry name" value="CBS_dom_sf"/>
</dbReference>
<dbReference type="InterPro" id="IPR001633">
    <property type="entry name" value="EAL_dom"/>
</dbReference>